<feature type="domain" description="FAD-binding" evidence="1">
    <location>
        <begin position="6"/>
        <end position="258"/>
    </location>
</feature>
<dbReference type="Gene3D" id="3.50.50.60">
    <property type="entry name" value="FAD/NAD(P)-binding domain"/>
    <property type="match status" value="1"/>
</dbReference>
<keyword evidence="3" id="KW-1185">Reference proteome</keyword>
<dbReference type="GO" id="GO:0004497">
    <property type="term" value="F:monooxygenase activity"/>
    <property type="evidence" value="ECO:0007669"/>
    <property type="project" value="UniProtKB-KW"/>
</dbReference>
<dbReference type="InterPro" id="IPR036188">
    <property type="entry name" value="FAD/NAD-bd_sf"/>
</dbReference>
<dbReference type="SUPFAM" id="SSF51905">
    <property type="entry name" value="FAD/NAD(P)-binding domain"/>
    <property type="match status" value="1"/>
</dbReference>
<accession>A0ABU4RM92</accession>
<evidence type="ECO:0000313" key="2">
    <source>
        <dbReference type="EMBL" id="MDX6191626.1"/>
    </source>
</evidence>
<dbReference type="InterPro" id="IPR002938">
    <property type="entry name" value="FAD-bd"/>
</dbReference>
<reference evidence="2 3" key="1">
    <citation type="submission" date="2023-11" db="EMBL/GenBank/DDBJ databases">
        <title>Unpublished Manusciprt.</title>
        <authorList>
            <person name="Saticioglu I.B."/>
            <person name="Ay H."/>
            <person name="Ajmi N."/>
            <person name="Altun S."/>
            <person name="Duman M."/>
        </authorList>
    </citation>
    <scope>NUCLEOTIDE SEQUENCE [LARGE SCALE GENOMIC DNA]</scope>
    <source>
        <strain evidence="2 3">Fl-318</strain>
    </source>
</reference>
<keyword evidence="2" id="KW-0503">Monooxygenase</keyword>
<dbReference type="PANTHER" id="PTHR43422">
    <property type="entry name" value="THIAMINE THIAZOLE SYNTHASE"/>
    <property type="match status" value="1"/>
</dbReference>
<sequence>MDNKTAIILGGGISGLLVSKVLSKKYEKVIIIEKDKLEDKPEVRQGQSHAGQFHVLLLRGLNTLEHYFKGITGELKDSGAVELDLGNGAYWYSYGGVKKNKITGINTLLSSRKIIDYTLRKRVEKIPNVQIVDKTKYIDLIEENGTIKGVKVKGIDTDEYEIKSDLVIDATGRGSLTPKWLENNNFSKVEEERTVVNITYKTAIYNSPKGGLQDGKMLMYSPTSPEKIGVVIQPIENNQNLVCVAGWHKEDPPTDEDLLEFLKQLPDERFYKVLSACNKESDFVTYKVPYCLRRYFEKLADFPKGFLPIGDVFCNLNPAHGQGITSACLQVEILEKLIQKHDPANMSAIYFKKIVKVLDECWSASAYENFRYEETIGIKPKALNLVNKYMVAIHKAANKDASVYAELVKVSVMIKPAMNLFSPPFMWKVFAANMRK</sequence>
<dbReference type="Proteomes" id="UP001273350">
    <property type="component" value="Unassembled WGS sequence"/>
</dbReference>
<comment type="caution">
    <text evidence="2">The sequence shown here is derived from an EMBL/GenBank/DDBJ whole genome shotgun (WGS) entry which is preliminary data.</text>
</comment>
<dbReference type="EMBL" id="JAWXVI010000011">
    <property type="protein sequence ID" value="MDX6191626.1"/>
    <property type="molecule type" value="Genomic_DNA"/>
</dbReference>
<keyword evidence="2" id="KW-0560">Oxidoreductase</keyword>
<proteinExistence type="predicted"/>
<dbReference type="RefSeq" id="WP_230002157.1">
    <property type="nucleotide sequence ID" value="NZ_CP087134.1"/>
</dbReference>
<dbReference type="PANTHER" id="PTHR43422:SF3">
    <property type="entry name" value="THIAMINE THIAZOLE SYNTHASE"/>
    <property type="match status" value="1"/>
</dbReference>
<name>A0ABU4RM92_9FLAO</name>
<organism evidence="2 3">
    <name type="scientific">Flavobacterium cupriresistens</name>
    <dbReference type="NCBI Taxonomy" id="2893885"/>
    <lineage>
        <taxon>Bacteria</taxon>
        <taxon>Pseudomonadati</taxon>
        <taxon>Bacteroidota</taxon>
        <taxon>Flavobacteriia</taxon>
        <taxon>Flavobacteriales</taxon>
        <taxon>Flavobacteriaceae</taxon>
        <taxon>Flavobacterium</taxon>
    </lineage>
</organism>
<dbReference type="Pfam" id="PF01494">
    <property type="entry name" value="FAD_binding_3"/>
    <property type="match status" value="1"/>
</dbReference>
<evidence type="ECO:0000313" key="3">
    <source>
        <dbReference type="Proteomes" id="UP001273350"/>
    </source>
</evidence>
<protein>
    <submittedName>
        <fullName evidence="2">FAD-dependent monooxygenase</fullName>
    </submittedName>
</protein>
<evidence type="ECO:0000259" key="1">
    <source>
        <dbReference type="Pfam" id="PF01494"/>
    </source>
</evidence>
<gene>
    <name evidence="2" type="ORF">SGQ83_19890</name>
</gene>